<proteinExistence type="predicted"/>
<feature type="domain" description="Amine oxidase" evidence="1">
    <location>
        <begin position="15"/>
        <end position="444"/>
    </location>
</feature>
<dbReference type="SUPFAM" id="SSF51905">
    <property type="entry name" value="FAD/NAD(P)-binding domain"/>
    <property type="match status" value="1"/>
</dbReference>
<organism evidence="2 3">
    <name type="scientific">Streptomyces monticola</name>
    <dbReference type="NCBI Taxonomy" id="2666263"/>
    <lineage>
        <taxon>Bacteria</taxon>
        <taxon>Bacillati</taxon>
        <taxon>Actinomycetota</taxon>
        <taxon>Actinomycetes</taxon>
        <taxon>Kitasatosporales</taxon>
        <taxon>Streptomycetaceae</taxon>
        <taxon>Streptomyces</taxon>
    </lineage>
</organism>
<dbReference type="PANTHER" id="PTHR42923">
    <property type="entry name" value="PROTOPORPHYRINOGEN OXIDASE"/>
    <property type="match status" value="1"/>
</dbReference>
<accession>A0ABW2JUB7</accession>
<keyword evidence="3" id="KW-1185">Reference proteome</keyword>
<gene>
    <name evidence="2" type="ORF">ACFQVC_32595</name>
</gene>
<dbReference type="Gene3D" id="3.90.660.20">
    <property type="entry name" value="Protoporphyrinogen oxidase, mitochondrial, domain 2"/>
    <property type="match status" value="1"/>
</dbReference>
<dbReference type="Gene3D" id="1.10.3110.10">
    <property type="entry name" value="protoporphyrinogen ix oxidase, domain 3"/>
    <property type="match status" value="1"/>
</dbReference>
<dbReference type="Gene3D" id="3.50.50.60">
    <property type="entry name" value="FAD/NAD(P)-binding domain"/>
    <property type="match status" value="1"/>
</dbReference>
<name>A0ABW2JUB7_9ACTN</name>
<dbReference type="RefSeq" id="WP_381837384.1">
    <property type="nucleotide sequence ID" value="NZ_JBHTCF010000018.1"/>
</dbReference>
<dbReference type="InterPro" id="IPR050464">
    <property type="entry name" value="Zeta_carotene_desat/Oxidored"/>
</dbReference>
<protein>
    <submittedName>
        <fullName evidence="2">Protoporphyrinogen/coproporphyrinogen oxidase</fullName>
    </submittedName>
</protein>
<dbReference type="InterPro" id="IPR036188">
    <property type="entry name" value="FAD/NAD-bd_sf"/>
</dbReference>
<evidence type="ECO:0000313" key="3">
    <source>
        <dbReference type="Proteomes" id="UP001596523"/>
    </source>
</evidence>
<dbReference type="Pfam" id="PF01593">
    <property type="entry name" value="Amino_oxidase"/>
    <property type="match status" value="1"/>
</dbReference>
<sequence length="456" mass="50044">MTGQNQRIIVIGGGIAGLTAAFRLQRAGFDVTVLERSESELIGGRMSTVERKGFHIDVGATLLLSSYEVMIQLAVDAGLAHQIRPAGDVFGIFRDAAVQRISSGNRLHMLRSPLLRALPARDLLKVAADFGRARNLFGWHDMSRAAPADFESVRDYTVRRGLHPATFEYLLAPFVAGPALAEPEQASALSAFFFFNTLIASGGTFTTPQGVGFLPRGLAGQLPVEYLAEATSVEEHKDEVTVTWNRPGEPEHIETAAACVIAVPPPRLPGLYPQLDDGQRTYLQDIAYSRSVHIAFGLDRPTAESSLLLQIPRIEHPELAAYVLEHNQHPDRVPPGTGLVMAHFRGTWSADHWALDDEQVVKHALAGTRRLGVLPELERHMTMAEVFRVSPCTVMRRPGEYRAIARFARTLRGDTRVRFAGGDFLAHSTTNSSVCSGEHVAAQLTRFLHKARTDQP</sequence>
<reference evidence="3" key="1">
    <citation type="journal article" date="2019" name="Int. J. Syst. Evol. Microbiol.">
        <title>The Global Catalogue of Microorganisms (GCM) 10K type strain sequencing project: providing services to taxonomists for standard genome sequencing and annotation.</title>
        <authorList>
            <consortium name="The Broad Institute Genomics Platform"/>
            <consortium name="The Broad Institute Genome Sequencing Center for Infectious Disease"/>
            <person name="Wu L."/>
            <person name="Ma J."/>
        </authorList>
    </citation>
    <scope>NUCLEOTIDE SEQUENCE [LARGE SCALE GENOMIC DNA]</scope>
    <source>
        <strain evidence="3">SYNS20</strain>
    </source>
</reference>
<dbReference type="EMBL" id="JBHTCF010000018">
    <property type="protein sequence ID" value="MFC7308935.1"/>
    <property type="molecule type" value="Genomic_DNA"/>
</dbReference>
<comment type="caution">
    <text evidence="2">The sequence shown here is derived from an EMBL/GenBank/DDBJ whole genome shotgun (WGS) entry which is preliminary data.</text>
</comment>
<evidence type="ECO:0000313" key="2">
    <source>
        <dbReference type="EMBL" id="MFC7308935.1"/>
    </source>
</evidence>
<evidence type="ECO:0000259" key="1">
    <source>
        <dbReference type="Pfam" id="PF01593"/>
    </source>
</evidence>
<dbReference type="SUPFAM" id="SSF54373">
    <property type="entry name" value="FAD-linked reductases, C-terminal domain"/>
    <property type="match status" value="1"/>
</dbReference>
<dbReference type="PANTHER" id="PTHR42923:SF3">
    <property type="entry name" value="PROTOPORPHYRINOGEN OXIDASE"/>
    <property type="match status" value="1"/>
</dbReference>
<dbReference type="InterPro" id="IPR002937">
    <property type="entry name" value="Amino_oxidase"/>
</dbReference>
<dbReference type="Proteomes" id="UP001596523">
    <property type="component" value="Unassembled WGS sequence"/>
</dbReference>